<accession>A0A915K0C5</accession>
<protein>
    <submittedName>
        <fullName evidence="2">Uncharacterized protein</fullName>
    </submittedName>
</protein>
<name>A0A915K0C5_ROMCU</name>
<keyword evidence="1" id="KW-1185">Reference proteome</keyword>
<evidence type="ECO:0000313" key="2">
    <source>
        <dbReference type="WBParaSite" id="nRc.2.0.1.t31333-RA"/>
    </source>
</evidence>
<dbReference type="WBParaSite" id="nRc.2.0.1.t31333-RA">
    <property type="protein sequence ID" value="nRc.2.0.1.t31333-RA"/>
    <property type="gene ID" value="nRc.2.0.1.g31333"/>
</dbReference>
<sequence length="230" mass="24844">MGSEIDLAIESILSKDVDLSSASDLGTISKNSTFDDVVMGFHNHHHHTSLETDQDFSFFHHNTQNACRSLDFQRQTAQSHKFLYSDNVAKNPASFLPLSGNSSDFESNFMTSSSHISLTSMDSTTSNAVASATQILPPLFNSTTIEGGSVTAADDFFAMDICSQTYPLLSSAAITLGDDSPVKNTQADVAVNLQRRPLPPAAPPAKNAGQQIDNLLVEFINLNFIDEAIL</sequence>
<dbReference type="AlphaFoldDB" id="A0A915K0C5"/>
<reference evidence="2" key="1">
    <citation type="submission" date="2022-11" db="UniProtKB">
        <authorList>
            <consortium name="WormBaseParasite"/>
        </authorList>
    </citation>
    <scope>IDENTIFICATION</scope>
</reference>
<evidence type="ECO:0000313" key="1">
    <source>
        <dbReference type="Proteomes" id="UP000887565"/>
    </source>
</evidence>
<proteinExistence type="predicted"/>
<dbReference type="Proteomes" id="UP000887565">
    <property type="component" value="Unplaced"/>
</dbReference>
<organism evidence="1 2">
    <name type="scientific">Romanomermis culicivorax</name>
    <name type="common">Nematode worm</name>
    <dbReference type="NCBI Taxonomy" id="13658"/>
    <lineage>
        <taxon>Eukaryota</taxon>
        <taxon>Metazoa</taxon>
        <taxon>Ecdysozoa</taxon>
        <taxon>Nematoda</taxon>
        <taxon>Enoplea</taxon>
        <taxon>Dorylaimia</taxon>
        <taxon>Mermithida</taxon>
        <taxon>Mermithoidea</taxon>
        <taxon>Mermithidae</taxon>
        <taxon>Romanomermis</taxon>
    </lineage>
</organism>